<dbReference type="EMBL" id="CP059066">
    <property type="protein sequence ID" value="QSQ10510.1"/>
    <property type="molecule type" value="Genomic_DNA"/>
</dbReference>
<gene>
    <name evidence="1" type="ORF">H0A61_02918</name>
</gene>
<evidence type="ECO:0000313" key="1">
    <source>
        <dbReference type="EMBL" id="QSQ10510.1"/>
    </source>
</evidence>
<organism evidence="1 2">
    <name type="scientific">Koleobacter methoxysyntrophicus</name>
    <dbReference type="NCBI Taxonomy" id="2751313"/>
    <lineage>
        <taxon>Bacteria</taxon>
        <taxon>Bacillati</taxon>
        <taxon>Bacillota</taxon>
        <taxon>Clostridia</taxon>
        <taxon>Koleobacterales</taxon>
        <taxon>Koleobacteraceae</taxon>
        <taxon>Koleobacter</taxon>
    </lineage>
</organism>
<reference evidence="1" key="1">
    <citation type="submission" date="2020-07" db="EMBL/GenBank/DDBJ databases">
        <title>Koleobacter methoxysyntrophicus gen. nov., sp. nov., a novel anaerobic bacterium isolated from deep subsurface oil field and proposal of Koleobacterales ord. nov. in the phylum Firmicutes.</title>
        <authorList>
            <person name="Sakamoto S."/>
            <person name="Tamaki H."/>
        </authorList>
    </citation>
    <scope>NUCLEOTIDE SEQUENCE</scope>
    <source>
        <strain evidence="1">NRmbB1</strain>
    </source>
</reference>
<sequence>MRKLYYHPGAYFDGKKSICSHCGIELGNNLLSEIPCTVQTAYYTELKNPPGYLLFIDVYNLVPHLRAGVMNEDSIKCFDLEIDPDCEDKLYEAMLAAVSEQGSISTSGHYGLTQPLACMISELAGKGKLKVRKPLQ</sequence>
<keyword evidence="2" id="KW-1185">Reference proteome</keyword>
<dbReference type="AlphaFoldDB" id="A0A8A0RSK4"/>
<proteinExistence type="predicted"/>
<dbReference type="Proteomes" id="UP000662904">
    <property type="component" value="Chromosome"/>
</dbReference>
<evidence type="ECO:0000313" key="2">
    <source>
        <dbReference type="Proteomes" id="UP000662904"/>
    </source>
</evidence>
<accession>A0A8A0RSK4</accession>
<dbReference type="KEGG" id="kme:H0A61_02918"/>
<name>A0A8A0RSK4_9FIRM</name>
<dbReference type="RefSeq" id="WP_206707818.1">
    <property type="nucleotide sequence ID" value="NZ_CP059066.1"/>
</dbReference>
<protein>
    <submittedName>
        <fullName evidence="1">Uncharacterized protein</fullName>
    </submittedName>
</protein>